<evidence type="ECO:0000313" key="2">
    <source>
        <dbReference type="EMBL" id="KAG6436589.1"/>
    </source>
</evidence>
<name>A0A8X9ADW6_SALSN</name>
<comment type="caution">
    <text evidence="2">The sequence shown here is derived from an EMBL/GenBank/DDBJ whole genome shotgun (WGS) entry which is preliminary data.</text>
</comment>
<dbReference type="Proteomes" id="UP000298416">
    <property type="component" value="Unassembled WGS sequence"/>
</dbReference>
<reference evidence="2" key="1">
    <citation type="submission" date="2018-01" db="EMBL/GenBank/DDBJ databases">
        <authorList>
            <person name="Mao J.F."/>
        </authorList>
    </citation>
    <scope>NUCLEOTIDE SEQUENCE</scope>
    <source>
        <strain evidence="2">Huo1</strain>
        <tissue evidence="2">Leaf</tissue>
    </source>
</reference>
<gene>
    <name evidence="2" type="ORF">SASPL_101490</name>
</gene>
<organism evidence="2">
    <name type="scientific">Salvia splendens</name>
    <name type="common">Scarlet sage</name>
    <dbReference type="NCBI Taxonomy" id="180675"/>
    <lineage>
        <taxon>Eukaryota</taxon>
        <taxon>Viridiplantae</taxon>
        <taxon>Streptophyta</taxon>
        <taxon>Embryophyta</taxon>
        <taxon>Tracheophyta</taxon>
        <taxon>Spermatophyta</taxon>
        <taxon>Magnoliopsida</taxon>
        <taxon>eudicotyledons</taxon>
        <taxon>Gunneridae</taxon>
        <taxon>Pentapetalae</taxon>
        <taxon>asterids</taxon>
        <taxon>lamiids</taxon>
        <taxon>Lamiales</taxon>
        <taxon>Lamiaceae</taxon>
        <taxon>Nepetoideae</taxon>
        <taxon>Mentheae</taxon>
        <taxon>Salviinae</taxon>
        <taxon>Salvia</taxon>
        <taxon>Salvia subgen. Calosphace</taxon>
        <taxon>core Calosphace</taxon>
    </lineage>
</organism>
<dbReference type="EMBL" id="PNBA02000001">
    <property type="protein sequence ID" value="KAG6436589.1"/>
    <property type="molecule type" value="Genomic_DNA"/>
</dbReference>
<accession>A0A8X9ADW6</accession>
<protein>
    <submittedName>
        <fullName evidence="2">Uncharacterized protein</fullName>
    </submittedName>
</protein>
<evidence type="ECO:0000313" key="3">
    <source>
        <dbReference type="Proteomes" id="UP000298416"/>
    </source>
</evidence>
<keyword evidence="3" id="KW-1185">Reference proteome</keyword>
<feature type="region of interest" description="Disordered" evidence="1">
    <location>
        <begin position="1"/>
        <end position="29"/>
    </location>
</feature>
<feature type="compositionally biased region" description="Acidic residues" evidence="1">
    <location>
        <begin position="1"/>
        <end position="11"/>
    </location>
</feature>
<sequence>MNVDQTEEAYETEGTPVIQSPPPSDVVPESSLLISTVSPSEPENPDISVVTDHEIDIELESESQDEPEICDLLEEQISE</sequence>
<proteinExistence type="predicted"/>
<evidence type="ECO:0000256" key="1">
    <source>
        <dbReference type="SAM" id="MobiDB-lite"/>
    </source>
</evidence>
<reference evidence="2" key="2">
    <citation type="submission" date="2020-08" db="EMBL/GenBank/DDBJ databases">
        <title>Plant Genome Project.</title>
        <authorList>
            <person name="Zhang R.-G."/>
        </authorList>
    </citation>
    <scope>NUCLEOTIDE SEQUENCE</scope>
    <source>
        <strain evidence="2">Huo1</strain>
        <tissue evidence="2">Leaf</tissue>
    </source>
</reference>
<dbReference type="AlphaFoldDB" id="A0A8X9ADW6"/>